<sequence>MATICVFGDSTAWGAWDLERGGWVNRLWLFLADKDQDINLYNLSISGGTTETILARFEAEAKIREADMFIFQTGGNDAAYEYREGNYLVLSDKFKANIEEIIKKAKQITDKIIFVCFNNVNEIKTKPVLWRDIYYTNDNIKKYNEIIKEVCVEQKVLFLDVFGLLSNDDLDDGVHPNSDGHNKIFKKVKNFLTENNFIKV</sequence>
<dbReference type="EMBL" id="MHQZ01000038">
    <property type="protein sequence ID" value="OHA13290.1"/>
    <property type="molecule type" value="Genomic_DNA"/>
</dbReference>
<dbReference type="PANTHER" id="PTHR30383">
    <property type="entry name" value="THIOESTERASE 1/PROTEASE 1/LYSOPHOSPHOLIPASE L1"/>
    <property type="match status" value="1"/>
</dbReference>
<reference evidence="2 3" key="1">
    <citation type="journal article" date="2016" name="Nat. Commun.">
        <title>Thousands of microbial genomes shed light on interconnected biogeochemical processes in an aquifer system.</title>
        <authorList>
            <person name="Anantharaman K."/>
            <person name="Brown C.T."/>
            <person name="Hug L.A."/>
            <person name="Sharon I."/>
            <person name="Castelle C.J."/>
            <person name="Probst A.J."/>
            <person name="Thomas B.C."/>
            <person name="Singh A."/>
            <person name="Wilkins M.J."/>
            <person name="Karaoz U."/>
            <person name="Brodie E.L."/>
            <person name="Williams K.H."/>
            <person name="Hubbard S.S."/>
            <person name="Banfield J.F."/>
        </authorList>
    </citation>
    <scope>NUCLEOTIDE SEQUENCE [LARGE SCALE GENOMIC DNA]</scope>
</reference>
<dbReference type="Proteomes" id="UP000178302">
    <property type="component" value="Unassembled WGS sequence"/>
</dbReference>
<dbReference type="Gene3D" id="3.40.50.1110">
    <property type="entry name" value="SGNH hydrolase"/>
    <property type="match status" value="1"/>
</dbReference>
<dbReference type="InterPro" id="IPR051532">
    <property type="entry name" value="Ester_Hydrolysis_Enzymes"/>
</dbReference>
<comment type="caution">
    <text evidence="2">The sequence shown here is derived from an EMBL/GenBank/DDBJ whole genome shotgun (WGS) entry which is preliminary data.</text>
</comment>
<proteinExistence type="predicted"/>
<accession>A0A1G2LNT7</accession>
<name>A0A1G2LNT7_9BACT</name>
<dbReference type="GO" id="GO:0004622">
    <property type="term" value="F:phosphatidylcholine lysophospholipase activity"/>
    <property type="evidence" value="ECO:0007669"/>
    <property type="project" value="TreeGrafter"/>
</dbReference>
<gene>
    <name evidence="2" type="ORF">A2909_00275</name>
</gene>
<organism evidence="2 3">
    <name type="scientific">Candidatus Tagabacteria bacterium RIFCSPLOWO2_01_FULL_39_11</name>
    <dbReference type="NCBI Taxonomy" id="1802295"/>
    <lineage>
        <taxon>Bacteria</taxon>
        <taxon>Candidatus Tagaibacteriota</taxon>
    </lineage>
</organism>
<evidence type="ECO:0000259" key="1">
    <source>
        <dbReference type="Pfam" id="PF13472"/>
    </source>
</evidence>
<dbReference type="InterPro" id="IPR036514">
    <property type="entry name" value="SGNH_hydro_sf"/>
</dbReference>
<evidence type="ECO:0000313" key="2">
    <source>
        <dbReference type="EMBL" id="OHA13290.1"/>
    </source>
</evidence>
<dbReference type="InterPro" id="IPR013830">
    <property type="entry name" value="SGNH_hydro"/>
</dbReference>
<dbReference type="AlphaFoldDB" id="A0A1G2LNT7"/>
<feature type="domain" description="SGNH hydrolase-type esterase" evidence="1">
    <location>
        <begin position="6"/>
        <end position="181"/>
    </location>
</feature>
<dbReference type="Pfam" id="PF13472">
    <property type="entry name" value="Lipase_GDSL_2"/>
    <property type="match status" value="1"/>
</dbReference>
<dbReference type="SUPFAM" id="SSF52266">
    <property type="entry name" value="SGNH hydrolase"/>
    <property type="match status" value="1"/>
</dbReference>
<dbReference type="PANTHER" id="PTHR30383:SF5">
    <property type="entry name" value="SGNH HYDROLASE-TYPE ESTERASE DOMAIN-CONTAINING PROTEIN"/>
    <property type="match status" value="1"/>
</dbReference>
<protein>
    <recommendedName>
        <fullName evidence="1">SGNH hydrolase-type esterase domain-containing protein</fullName>
    </recommendedName>
</protein>
<evidence type="ECO:0000313" key="3">
    <source>
        <dbReference type="Proteomes" id="UP000178302"/>
    </source>
</evidence>